<dbReference type="EMBL" id="AM466977">
    <property type="protein sequence ID" value="CAN65882.1"/>
    <property type="molecule type" value="Genomic_DNA"/>
</dbReference>
<organism evidence="1">
    <name type="scientific">Vitis vinifera</name>
    <name type="common">Grape</name>
    <dbReference type="NCBI Taxonomy" id="29760"/>
    <lineage>
        <taxon>Eukaryota</taxon>
        <taxon>Viridiplantae</taxon>
        <taxon>Streptophyta</taxon>
        <taxon>Embryophyta</taxon>
        <taxon>Tracheophyta</taxon>
        <taxon>Spermatophyta</taxon>
        <taxon>Magnoliopsida</taxon>
        <taxon>eudicotyledons</taxon>
        <taxon>Gunneridae</taxon>
        <taxon>Pentapetalae</taxon>
        <taxon>rosids</taxon>
        <taxon>Vitales</taxon>
        <taxon>Vitaceae</taxon>
        <taxon>Viteae</taxon>
        <taxon>Vitis</taxon>
    </lineage>
</organism>
<evidence type="ECO:0000313" key="1">
    <source>
        <dbReference type="EMBL" id="CAN65882.1"/>
    </source>
</evidence>
<proteinExistence type="predicted"/>
<accession>A5BPX4</accession>
<protein>
    <submittedName>
        <fullName evidence="1">Uncharacterized protein</fullName>
    </submittedName>
</protein>
<sequence length="92" mass="10259">MDASVKVNERTELVRFDIGIEMHNHQVEGEPTSVVLMIQPFGDALMDVATPILEVFASNELGDERLTIDPYVDIATLILELFDMDTDSVAHL</sequence>
<gene>
    <name evidence="1" type="ORF">VITISV_002209</name>
</gene>
<dbReference type="AlphaFoldDB" id="A5BPX4"/>
<reference evidence="1" key="1">
    <citation type="journal article" date="2007" name="PLoS ONE">
        <title>The first genome sequence of an elite grapevine cultivar (Pinot noir Vitis vinifera L.): coping with a highly heterozygous genome.</title>
        <authorList>
            <person name="Velasco R."/>
            <person name="Zharkikh A."/>
            <person name="Troggio M."/>
            <person name="Cartwright D.A."/>
            <person name="Cestaro A."/>
            <person name="Pruss D."/>
            <person name="Pindo M."/>
            <person name="FitzGerald L.M."/>
            <person name="Vezzulli S."/>
            <person name="Reid J."/>
            <person name="Malacarne G."/>
            <person name="Iliev D."/>
            <person name="Coppola G."/>
            <person name="Wardell B."/>
            <person name="Micheletti D."/>
            <person name="Macalma T."/>
            <person name="Facci M."/>
            <person name="Mitchell J.T."/>
            <person name="Perazzolli M."/>
            <person name="Eldredge G."/>
            <person name="Gatto P."/>
            <person name="Oyzerski R."/>
            <person name="Moretto M."/>
            <person name="Gutin N."/>
            <person name="Stefanini M."/>
            <person name="Chen Y."/>
            <person name="Segala C."/>
            <person name="Davenport C."/>
            <person name="Dematte L."/>
            <person name="Mraz A."/>
            <person name="Battilana J."/>
            <person name="Stormo K."/>
            <person name="Costa F."/>
            <person name="Tao Q."/>
            <person name="Si-Ammour A."/>
            <person name="Harkins T."/>
            <person name="Lackey A."/>
            <person name="Perbost C."/>
            <person name="Taillon B."/>
            <person name="Stella A."/>
            <person name="Solovyev V."/>
            <person name="Fawcett J.A."/>
            <person name="Sterck L."/>
            <person name="Vandepoele K."/>
            <person name="Grando S.M."/>
            <person name="Toppo S."/>
            <person name="Moser C."/>
            <person name="Lanchbury J."/>
            <person name="Bogden R."/>
            <person name="Skolnick M."/>
            <person name="Sgaramella V."/>
            <person name="Bhatnagar S.K."/>
            <person name="Fontana P."/>
            <person name="Gutin A."/>
            <person name="Van de Peer Y."/>
            <person name="Salamini F."/>
            <person name="Viola R."/>
        </authorList>
    </citation>
    <scope>NUCLEOTIDE SEQUENCE</scope>
</reference>
<name>A5BPX4_VITVI</name>